<proteinExistence type="predicted"/>
<dbReference type="AlphaFoldDB" id="A0A2Z3H502"/>
<gene>
    <name evidence="2" type="ORF">C1280_06385</name>
</gene>
<name>A0A2Z3H502_9BACT</name>
<dbReference type="EMBL" id="CP025958">
    <property type="protein sequence ID" value="AWM36684.1"/>
    <property type="molecule type" value="Genomic_DNA"/>
</dbReference>
<reference evidence="2 3" key="1">
    <citation type="submission" date="2018-01" db="EMBL/GenBank/DDBJ databases">
        <title>G. obscuriglobus.</title>
        <authorList>
            <person name="Franke J."/>
            <person name="Blomberg W."/>
            <person name="Selmecki A."/>
        </authorList>
    </citation>
    <scope>NUCLEOTIDE SEQUENCE [LARGE SCALE GENOMIC DNA]</scope>
    <source>
        <strain evidence="2 3">DSM 5831</strain>
    </source>
</reference>
<organism evidence="2 3">
    <name type="scientific">Gemmata obscuriglobus</name>
    <dbReference type="NCBI Taxonomy" id="114"/>
    <lineage>
        <taxon>Bacteria</taxon>
        <taxon>Pseudomonadati</taxon>
        <taxon>Planctomycetota</taxon>
        <taxon>Planctomycetia</taxon>
        <taxon>Gemmatales</taxon>
        <taxon>Gemmataceae</taxon>
        <taxon>Gemmata</taxon>
    </lineage>
</organism>
<sequence length="205" mass="22845">MAVANYAETNGRLPPAYVVGPDGKPWHSWRTLILPYIEQEPLFKAYRFDEPWNGPNNCLLAPRMPKLFAFHGTEPLGTTTNYLAVVGPDTMWPGASARKFDEVTDGASSTILIVENNGLGVHWMEPRDLAFDTMDFRLDSPNGISSWYKHPAVVTADDAVHRLLNDVTPDALRASLTVAGGERLTDAERGWEVLPDGRDRERKEP</sequence>
<feature type="domain" description="DUF1559" evidence="1">
    <location>
        <begin position="2"/>
        <end position="58"/>
    </location>
</feature>
<dbReference type="PANTHER" id="PTHR30093:SF2">
    <property type="entry name" value="TYPE II SECRETION SYSTEM PROTEIN H"/>
    <property type="match status" value="1"/>
</dbReference>
<dbReference type="PANTHER" id="PTHR30093">
    <property type="entry name" value="GENERAL SECRETION PATHWAY PROTEIN G"/>
    <property type="match status" value="1"/>
</dbReference>
<dbReference type="KEGG" id="gog:C1280_06385"/>
<evidence type="ECO:0000313" key="2">
    <source>
        <dbReference type="EMBL" id="AWM36684.1"/>
    </source>
</evidence>
<protein>
    <submittedName>
        <fullName evidence="2">DUF1559 domain-containing protein</fullName>
    </submittedName>
</protein>
<evidence type="ECO:0000313" key="3">
    <source>
        <dbReference type="Proteomes" id="UP000245802"/>
    </source>
</evidence>
<dbReference type="OrthoDB" id="285651at2"/>
<evidence type="ECO:0000259" key="1">
    <source>
        <dbReference type="Pfam" id="PF07596"/>
    </source>
</evidence>
<accession>A0A2Z3H502</accession>
<dbReference type="Pfam" id="PF07596">
    <property type="entry name" value="SBP_bac_10"/>
    <property type="match status" value="1"/>
</dbReference>
<dbReference type="Proteomes" id="UP000245802">
    <property type="component" value="Chromosome"/>
</dbReference>
<keyword evidence="3" id="KW-1185">Reference proteome</keyword>
<dbReference type="InterPro" id="IPR011453">
    <property type="entry name" value="DUF1559"/>
</dbReference>